<organism evidence="2 3">
    <name type="scientific">Streptomyces finlayi</name>
    <dbReference type="NCBI Taxonomy" id="67296"/>
    <lineage>
        <taxon>Bacteria</taxon>
        <taxon>Bacillati</taxon>
        <taxon>Actinomycetota</taxon>
        <taxon>Actinomycetes</taxon>
        <taxon>Kitasatosporales</taxon>
        <taxon>Streptomycetaceae</taxon>
        <taxon>Streptomyces</taxon>
    </lineage>
</organism>
<gene>
    <name evidence="2" type="ORF">F0344_12590</name>
</gene>
<keyword evidence="3" id="KW-1185">Reference proteome</keyword>
<feature type="region of interest" description="Disordered" evidence="1">
    <location>
        <begin position="30"/>
        <end position="54"/>
    </location>
</feature>
<accession>A0A7G7BJ29</accession>
<dbReference type="RefSeq" id="WP_185298878.1">
    <property type="nucleotide sequence ID" value="NZ_CP045702.1"/>
</dbReference>
<protein>
    <submittedName>
        <fullName evidence="2">Uncharacterized protein</fullName>
    </submittedName>
</protein>
<dbReference type="KEGG" id="sfiy:F0344_12590"/>
<name>A0A7G7BJ29_9ACTN</name>
<reference evidence="3" key="1">
    <citation type="submission" date="2019-10" db="EMBL/GenBank/DDBJ databases">
        <title>Antimicrobial potential of Antarctic Bacteria.</title>
        <authorList>
            <person name="Benaud N."/>
            <person name="Edwards R.J."/>
            <person name="Ferrari B.C."/>
        </authorList>
    </citation>
    <scope>NUCLEOTIDE SEQUENCE [LARGE SCALE GENOMIC DNA]</scope>
    <source>
        <strain evidence="3">NBSH44</strain>
    </source>
</reference>
<evidence type="ECO:0000256" key="1">
    <source>
        <dbReference type="SAM" id="MobiDB-lite"/>
    </source>
</evidence>
<dbReference type="AlphaFoldDB" id="A0A7G7BJ29"/>
<dbReference type="Proteomes" id="UP000515307">
    <property type="component" value="Chromosome"/>
</dbReference>
<dbReference type="EMBL" id="CP045702">
    <property type="protein sequence ID" value="QNE75344.1"/>
    <property type="molecule type" value="Genomic_DNA"/>
</dbReference>
<evidence type="ECO:0000313" key="2">
    <source>
        <dbReference type="EMBL" id="QNE75344.1"/>
    </source>
</evidence>
<proteinExistence type="predicted"/>
<evidence type="ECO:0000313" key="3">
    <source>
        <dbReference type="Proteomes" id="UP000515307"/>
    </source>
</evidence>
<sequence length="104" mass="11578">MSETTAKKTTRKPDPLTRVFNDVRAAVKNLGEYPAKPGTDDRRRQHDGRASAWGKEYGRQGTFEALLLSYAFESLAAYEHEQREALVQLAAIALAQVEKLDGAK</sequence>
<feature type="compositionally biased region" description="Basic and acidic residues" evidence="1">
    <location>
        <begin position="38"/>
        <end position="49"/>
    </location>
</feature>